<reference evidence="1 2" key="1">
    <citation type="submission" date="2024-03" db="EMBL/GenBank/DDBJ databases">
        <authorList>
            <person name="Gkanogiannis A."/>
            <person name="Becerra Lopez-Lavalle L."/>
        </authorList>
    </citation>
    <scope>NUCLEOTIDE SEQUENCE [LARGE SCALE GENOMIC DNA]</scope>
</reference>
<evidence type="ECO:0000313" key="1">
    <source>
        <dbReference type="EMBL" id="CAK9325551.1"/>
    </source>
</evidence>
<organism evidence="1 2">
    <name type="scientific">Citrullus colocynthis</name>
    <name type="common">colocynth</name>
    <dbReference type="NCBI Taxonomy" id="252529"/>
    <lineage>
        <taxon>Eukaryota</taxon>
        <taxon>Viridiplantae</taxon>
        <taxon>Streptophyta</taxon>
        <taxon>Embryophyta</taxon>
        <taxon>Tracheophyta</taxon>
        <taxon>Spermatophyta</taxon>
        <taxon>Magnoliopsida</taxon>
        <taxon>eudicotyledons</taxon>
        <taxon>Gunneridae</taxon>
        <taxon>Pentapetalae</taxon>
        <taxon>rosids</taxon>
        <taxon>fabids</taxon>
        <taxon>Cucurbitales</taxon>
        <taxon>Cucurbitaceae</taxon>
        <taxon>Benincaseae</taxon>
        <taxon>Citrullus</taxon>
    </lineage>
</organism>
<keyword evidence="2" id="KW-1185">Reference proteome</keyword>
<protein>
    <submittedName>
        <fullName evidence="1">Uncharacterized protein</fullName>
    </submittedName>
</protein>
<dbReference type="Proteomes" id="UP001642487">
    <property type="component" value="Chromosome 7"/>
</dbReference>
<accession>A0ABP0Z2L2</accession>
<proteinExistence type="predicted"/>
<name>A0ABP0Z2L2_9ROSI</name>
<gene>
    <name evidence="1" type="ORF">CITCOLO1_LOCUS17817</name>
</gene>
<evidence type="ECO:0000313" key="2">
    <source>
        <dbReference type="Proteomes" id="UP001642487"/>
    </source>
</evidence>
<dbReference type="EMBL" id="OZ021741">
    <property type="protein sequence ID" value="CAK9325551.1"/>
    <property type="molecule type" value="Genomic_DNA"/>
</dbReference>
<sequence length="95" mass="11305">MKIWLTHLESLNGDGWFQHGNEYTPQFLDRYKLNFVRIFIYTMLCVKRIMIYMEFEICVAKQAVKETWRNTYLKILEAELRSQGKKGPEARGDGP</sequence>